<feature type="domain" description="DUF4216" evidence="1">
    <location>
        <begin position="322"/>
        <end position="396"/>
    </location>
</feature>
<feature type="domain" description="DUF4218" evidence="2">
    <location>
        <begin position="31"/>
        <end position="141"/>
    </location>
</feature>
<dbReference type="Proteomes" id="UP000694864">
    <property type="component" value="Chromosome 12"/>
</dbReference>
<dbReference type="PANTHER" id="PTHR48258">
    <property type="entry name" value="DUF4218 DOMAIN-CONTAINING PROTEIN-RELATED"/>
    <property type="match status" value="1"/>
</dbReference>
<evidence type="ECO:0000313" key="4">
    <source>
        <dbReference type="RefSeq" id="XP_019089821.1"/>
    </source>
</evidence>
<evidence type="ECO:0000259" key="2">
    <source>
        <dbReference type="Pfam" id="PF13960"/>
    </source>
</evidence>
<reference evidence="4" key="2">
    <citation type="submission" date="2025-08" db="UniProtKB">
        <authorList>
            <consortium name="RefSeq"/>
        </authorList>
    </citation>
    <scope>IDENTIFICATION</scope>
    <source>
        <tissue evidence="4">Leaf</tissue>
    </source>
</reference>
<proteinExistence type="predicted"/>
<evidence type="ECO:0000313" key="3">
    <source>
        <dbReference type="Proteomes" id="UP000694864"/>
    </source>
</evidence>
<keyword evidence="3" id="KW-1185">Reference proteome</keyword>
<sequence length="414" mass="48153">MRDLLSIAVQNLLPANVTSLVIELCHFFRDISAKVLDIDELDKLQERIVVTLCAMEMLFPLSFFTVMVHLIVHLTEEVKHGGPLCWMYPIERTLGYFKSYVRNRAQPEGSICKQYLADECITFCSIYLDDMETRFNRVGRVDDRPVVKMSVRPHSELANIFPNIGRFVGAGHVWTLTYIERQQAHRHVLINCQLLDHLQERYKNELVSRISGQSRRNRAIDIDREIHLNFAKWMREKVEENDIDGIDDDLRCLAIGPSDKVVKYTTYNVNDFKFRTIERDADLKTQNSGVYVAAETMSYASSRDLNPIAGDVVYYGKLVEVMKLNFYETFKVVLFKCKWVDSRTERGYKIDAYGHHMVNFSRLLHSGENFEDEPYVLASQARLVYYVKQLGESEWDFAVHVQLRDVYDMGDAIL</sequence>
<gene>
    <name evidence="4" type="primary">LOC104732468</name>
</gene>
<dbReference type="PANTHER" id="PTHR48258:SF12">
    <property type="entry name" value="TRANSPOSON PROTEIN, CACTA, EN_SPM SUB-CLASS"/>
    <property type="match status" value="1"/>
</dbReference>
<reference evidence="3" key="1">
    <citation type="journal article" date="2014" name="Nat. Commun.">
        <title>The emerging biofuel crop Camelina sativa retains a highly undifferentiated hexaploid genome structure.</title>
        <authorList>
            <person name="Kagale S."/>
            <person name="Koh C."/>
            <person name="Nixon J."/>
            <person name="Bollina V."/>
            <person name="Clarke W.E."/>
            <person name="Tuteja R."/>
            <person name="Spillane C."/>
            <person name="Robinson S.J."/>
            <person name="Links M.G."/>
            <person name="Clarke C."/>
            <person name="Higgins E.E."/>
            <person name="Huebert T."/>
            <person name="Sharpe A.G."/>
            <person name="Parkin I.A."/>
        </authorList>
    </citation>
    <scope>NUCLEOTIDE SEQUENCE [LARGE SCALE GENOMIC DNA]</scope>
    <source>
        <strain evidence="3">cv. DH55</strain>
    </source>
</reference>
<evidence type="ECO:0000259" key="1">
    <source>
        <dbReference type="Pfam" id="PF13952"/>
    </source>
</evidence>
<dbReference type="GeneID" id="104732468"/>
<protein>
    <submittedName>
        <fullName evidence="4">Uncharacterized protein LOC104732468</fullName>
    </submittedName>
</protein>
<dbReference type="RefSeq" id="XP_019089821.1">
    <property type="nucleotide sequence ID" value="XM_019234276.1"/>
</dbReference>
<accession>A0ABM1QST3</accession>
<dbReference type="Pfam" id="PF13952">
    <property type="entry name" value="DUF4216"/>
    <property type="match status" value="1"/>
</dbReference>
<dbReference type="Pfam" id="PF13960">
    <property type="entry name" value="DUF4218"/>
    <property type="match status" value="1"/>
</dbReference>
<organism evidence="3 4">
    <name type="scientific">Camelina sativa</name>
    <name type="common">False flax</name>
    <name type="synonym">Myagrum sativum</name>
    <dbReference type="NCBI Taxonomy" id="90675"/>
    <lineage>
        <taxon>Eukaryota</taxon>
        <taxon>Viridiplantae</taxon>
        <taxon>Streptophyta</taxon>
        <taxon>Embryophyta</taxon>
        <taxon>Tracheophyta</taxon>
        <taxon>Spermatophyta</taxon>
        <taxon>Magnoliopsida</taxon>
        <taxon>eudicotyledons</taxon>
        <taxon>Gunneridae</taxon>
        <taxon>Pentapetalae</taxon>
        <taxon>rosids</taxon>
        <taxon>malvids</taxon>
        <taxon>Brassicales</taxon>
        <taxon>Brassicaceae</taxon>
        <taxon>Camelineae</taxon>
        <taxon>Camelina</taxon>
    </lineage>
</organism>
<name>A0ABM1QST3_CAMSA</name>
<dbReference type="InterPro" id="IPR025312">
    <property type="entry name" value="DUF4216"/>
</dbReference>
<dbReference type="InterPro" id="IPR025452">
    <property type="entry name" value="DUF4218"/>
</dbReference>